<dbReference type="RefSeq" id="WP_096057080.1">
    <property type="nucleotide sequence ID" value="NZ_CP023344.1"/>
</dbReference>
<organism evidence="3 4">
    <name type="scientific">Nibricoccus aquaticus</name>
    <dbReference type="NCBI Taxonomy" id="2576891"/>
    <lineage>
        <taxon>Bacteria</taxon>
        <taxon>Pseudomonadati</taxon>
        <taxon>Verrucomicrobiota</taxon>
        <taxon>Opitutia</taxon>
        <taxon>Opitutales</taxon>
        <taxon>Opitutaceae</taxon>
        <taxon>Nibricoccus</taxon>
    </lineage>
</organism>
<evidence type="ECO:0000256" key="1">
    <source>
        <dbReference type="SAM" id="Phobius"/>
    </source>
</evidence>
<dbReference type="SUPFAM" id="SSF54523">
    <property type="entry name" value="Pili subunits"/>
    <property type="match status" value="1"/>
</dbReference>
<name>A0A290QLS8_9BACT</name>
<proteinExistence type="predicted"/>
<accession>A0A290QLS8</accession>
<gene>
    <name evidence="3" type="ORF">CMV30_16690</name>
</gene>
<evidence type="ECO:0000313" key="3">
    <source>
        <dbReference type="EMBL" id="ATC65451.1"/>
    </source>
</evidence>
<dbReference type="EMBL" id="CP023344">
    <property type="protein sequence ID" value="ATC65451.1"/>
    <property type="molecule type" value="Genomic_DNA"/>
</dbReference>
<dbReference type="OrthoDB" id="9795612at2"/>
<feature type="domain" description="Type II secretion system protein GspG C-terminal" evidence="2">
    <location>
        <begin position="45"/>
        <end position="130"/>
    </location>
</feature>
<dbReference type="KEGG" id="vbh:CMV30_16690"/>
<keyword evidence="4" id="KW-1185">Reference proteome</keyword>
<dbReference type="Proteomes" id="UP000217265">
    <property type="component" value="Chromosome"/>
</dbReference>
<dbReference type="InterPro" id="IPR045584">
    <property type="entry name" value="Pilin-like"/>
</dbReference>
<dbReference type="AlphaFoldDB" id="A0A290QLS8"/>
<feature type="transmembrane region" description="Helical" evidence="1">
    <location>
        <begin position="6"/>
        <end position="21"/>
    </location>
</feature>
<reference evidence="3 4" key="1">
    <citation type="submission" date="2017-09" db="EMBL/GenBank/DDBJ databases">
        <title>Complete genome sequence of Verrucomicrobial strain HZ-65, isolated from freshwater.</title>
        <authorList>
            <person name="Choi A."/>
        </authorList>
    </citation>
    <scope>NUCLEOTIDE SEQUENCE [LARGE SCALE GENOMIC DNA]</scope>
    <source>
        <strain evidence="3 4">HZ-65</strain>
    </source>
</reference>
<evidence type="ECO:0000313" key="4">
    <source>
        <dbReference type="Proteomes" id="UP000217265"/>
    </source>
</evidence>
<dbReference type="Gene3D" id="3.30.700.10">
    <property type="entry name" value="Glycoprotein, Type 4 Pilin"/>
    <property type="match status" value="1"/>
</dbReference>
<evidence type="ECO:0000259" key="2">
    <source>
        <dbReference type="Pfam" id="PF08334"/>
    </source>
</evidence>
<protein>
    <submittedName>
        <fullName evidence="3">Type II secretion system protein GspG</fullName>
    </submittedName>
</protein>
<dbReference type="Pfam" id="PF08334">
    <property type="entry name" value="T2SSG"/>
    <property type="match status" value="1"/>
</dbReference>
<keyword evidence="1" id="KW-0812">Transmembrane</keyword>
<dbReference type="InterPro" id="IPR013545">
    <property type="entry name" value="T2SS_protein-GspG_C"/>
</dbReference>
<sequence>MKAISYLLVTGGIIGLTWLALNRGNLDDSRGGNVSTAGYIVRQAMVRPFESFRNDVGRYPTADEGLAALLFCPASLTKSWKGPYIDAEKLPLDPWRREYRYRSPGIRSHCGYDLWSLGADGVESADDIGNWEK</sequence>
<keyword evidence="1" id="KW-0472">Membrane</keyword>
<keyword evidence="1" id="KW-1133">Transmembrane helix</keyword>